<dbReference type="RefSeq" id="WP_188430398.1">
    <property type="nucleotide sequence ID" value="NZ_BMEX01000003.1"/>
</dbReference>
<evidence type="ECO:0000313" key="2">
    <source>
        <dbReference type="EMBL" id="GGA38500.1"/>
    </source>
</evidence>
<proteinExistence type="predicted"/>
<protein>
    <submittedName>
        <fullName evidence="2">Uncharacterized protein</fullName>
    </submittedName>
</protein>
<keyword evidence="1" id="KW-0472">Membrane</keyword>
<gene>
    <name evidence="2" type="ORF">GCM10007416_09270</name>
</gene>
<evidence type="ECO:0000256" key="1">
    <source>
        <dbReference type="SAM" id="Phobius"/>
    </source>
</evidence>
<dbReference type="Proteomes" id="UP000617979">
    <property type="component" value="Unassembled WGS sequence"/>
</dbReference>
<dbReference type="EMBL" id="BMEX01000003">
    <property type="protein sequence ID" value="GGA38500.1"/>
    <property type="molecule type" value="Genomic_DNA"/>
</dbReference>
<accession>A0ABQ1G7W6</accession>
<feature type="transmembrane region" description="Helical" evidence="1">
    <location>
        <begin position="12"/>
        <end position="30"/>
    </location>
</feature>
<sequence length="106" mass="12024">MDLSWKQTLIQTLLVTVIAVNMMWVGLLVARSQLEPAGTAPVVGQPGSPASQKEFRLRYEGVTREGAWEVEHYRMIEIIRDAKGEKIRTRPAGEETHLRYWKGDSS</sequence>
<reference evidence="3" key="1">
    <citation type="journal article" date="2019" name="Int. J. Syst. Evol. Microbiol.">
        <title>The Global Catalogue of Microorganisms (GCM) 10K type strain sequencing project: providing services to taxonomists for standard genome sequencing and annotation.</title>
        <authorList>
            <consortium name="The Broad Institute Genomics Platform"/>
            <consortium name="The Broad Institute Genome Sequencing Center for Infectious Disease"/>
            <person name="Wu L."/>
            <person name="Ma J."/>
        </authorList>
    </citation>
    <scope>NUCLEOTIDE SEQUENCE [LARGE SCALE GENOMIC DNA]</scope>
    <source>
        <strain evidence="3">CGMCC 1.12404</strain>
    </source>
</reference>
<organism evidence="2 3">
    <name type="scientific">Kroppenstedtia guangzhouensis</name>
    <dbReference type="NCBI Taxonomy" id="1274356"/>
    <lineage>
        <taxon>Bacteria</taxon>
        <taxon>Bacillati</taxon>
        <taxon>Bacillota</taxon>
        <taxon>Bacilli</taxon>
        <taxon>Bacillales</taxon>
        <taxon>Thermoactinomycetaceae</taxon>
        <taxon>Kroppenstedtia</taxon>
    </lineage>
</organism>
<name>A0ABQ1G7W6_9BACL</name>
<keyword evidence="1" id="KW-0812">Transmembrane</keyword>
<keyword evidence="3" id="KW-1185">Reference proteome</keyword>
<keyword evidence="1" id="KW-1133">Transmembrane helix</keyword>
<comment type="caution">
    <text evidence="2">The sequence shown here is derived from an EMBL/GenBank/DDBJ whole genome shotgun (WGS) entry which is preliminary data.</text>
</comment>
<evidence type="ECO:0000313" key="3">
    <source>
        <dbReference type="Proteomes" id="UP000617979"/>
    </source>
</evidence>